<dbReference type="PANTHER" id="PTHR30483">
    <property type="entry name" value="LEUCINE-SPECIFIC-BINDING PROTEIN"/>
    <property type="match status" value="1"/>
</dbReference>
<evidence type="ECO:0000259" key="4">
    <source>
        <dbReference type="Pfam" id="PF13458"/>
    </source>
</evidence>
<evidence type="ECO:0000256" key="2">
    <source>
        <dbReference type="ARBA" id="ARBA00022729"/>
    </source>
</evidence>
<feature type="signal peptide" evidence="3">
    <location>
        <begin position="1"/>
        <end position="17"/>
    </location>
</feature>
<comment type="caution">
    <text evidence="5">The sequence shown here is derived from an EMBL/GenBank/DDBJ whole genome shotgun (WGS) entry which is preliminary data.</text>
</comment>
<dbReference type="CDD" id="cd06332">
    <property type="entry name" value="PBP1_aromatic_compounds-like"/>
    <property type="match status" value="1"/>
</dbReference>
<gene>
    <name evidence="5" type="ORF">H8N03_06945</name>
</gene>
<sequence length="415" mass="43827">MVHKRFLLSAVAGAAFAATLGGAWAQGQTIKIGLLATLEGPFAAGGADGMRGAELALKERGGTVAGHKVEIVKASSDAKPEVAVNAVRKLVEQDKVDVVVGPLSGSEGIAVKDYAKTQPGKTFINGASGAQATTLDNPAPNFFRFNTEGAQWMVGLGNAALKKGYKKVMVVAEDYSFPYSQVQGFMTEFCKGGGKVPVKAWVPLGGKDYASTIARIPKDVDAILLVLGGADAVNFLNQYEAAGGDKPILGGSITVSQDVLNYRGKRRDSLVGTLSAGPLADAYDGAEWRKFVADYQKAYPVAQGGFPSPSLFAYVYYMNMKAALDGLEQVKGDLSGNQAKYRDTLTKMVLKTPTGDVKLDANRQAIGSTFITEVVKDAQGNLYNKVVAKVDNVDQTLGVPKAQFKIGSRDEPNCP</sequence>
<feature type="chain" id="PRO_5037518913" evidence="3">
    <location>
        <begin position="18"/>
        <end position="415"/>
    </location>
</feature>
<dbReference type="InterPro" id="IPR028081">
    <property type="entry name" value="Leu-bd"/>
</dbReference>
<evidence type="ECO:0000313" key="5">
    <source>
        <dbReference type="EMBL" id="MBC5782676.1"/>
    </source>
</evidence>
<dbReference type="InterPro" id="IPR051010">
    <property type="entry name" value="BCAA_transport"/>
</dbReference>
<keyword evidence="2 3" id="KW-0732">Signal</keyword>
<proteinExistence type="inferred from homology"/>
<dbReference type="AlphaFoldDB" id="A0A923MPS3"/>
<evidence type="ECO:0000256" key="1">
    <source>
        <dbReference type="ARBA" id="ARBA00010062"/>
    </source>
</evidence>
<comment type="similarity">
    <text evidence="1">Belongs to the leucine-binding protein family.</text>
</comment>
<organism evidence="5 6">
    <name type="scientific">Ramlibacter cellulosilyticus</name>
    <dbReference type="NCBI Taxonomy" id="2764187"/>
    <lineage>
        <taxon>Bacteria</taxon>
        <taxon>Pseudomonadati</taxon>
        <taxon>Pseudomonadota</taxon>
        <taxon>Betaproteobacteria</taxon>
        <taxon>Burkholderiales</taxon>
        <taxon>Comamonadaceae</taxon>
        <taxon>Ramlibacter</taxon>
    </lineage>
</organism>
<feature type="domain" description="Leucine-binding protein" evidence="4">
    <location>
        <begin position="29"/>
        <end position="377"/>
    </location>
</feature>
<dbReference type="EMBL" id="JACORT010000002">
    <property type="protein sequence ID" value="MBC5782676.1"/>
    <property type="molecule type" value="Genomic_DNA"/>
</dbReference>
<name>A0A923MPS3_9BURK</name>
<dbReference type="Gene3D" id="3.40.50.2300">
    <property type="match status" value="2"/>
</dbReference>
<evidence type="ECO:0000313" key="6">
    <source>
        <dbReference type="Proteomes" id="UP000608513"/>
    </source>
</evidence>
<accession>A0A923MPS3</accession>
<evidence type="ECO:0000256" key="3">
    <source>
        <dbReference type="SAM" id="SignalP"/>
    </source>
</evidence>
<reference evidence="5" key="1">
    <citation type="submission" date="2020-08" db="EMBL/GenBank/DDBJ databases">
        <title>Ramlibacter sp. USB13 16S ribosomal RNA gene genome sequencing and assembly.</title>
        <authorList>
            <person name="Kang M."/>
        </authorList>
    </citation>
    <scope>NUCLEOTIDE SEQUENCE</scope>
    <source>
        <strain evidence="5">USB13</strain>
    </source>
</reference>
<keyword evidence="6" id="KW-1185">Reference proteome</keyword>
<dbReference type="SUPFAM" id="SSF53822">
    <property type="entry name" value="Periplasmic binding protein-like I"/>
    <property type="match status" value="1"/>
</dbReference>
<dbReference type="Proteomes" id="UP000608513">
    <property type="component" value="Unassembled WGS sequence"/>
</dbReference>
<protein>
    <submittedName>
        <fullName evidence="5">ABC transporter substrate-binding protein</fullName>
    </submittedName>
</protein>
<dbReference type="Pfam" id="PF13458">
    <property type="entry name" value="Peripla_BP_6"/>
    <property type="match status" value="1"/>
</dbReference>
<dbReference type="RefSeq" id="WP_187075429.1">
    <property type="nucleotide sequence ID" value="NZ_JACORT010000002.1"/>
</dbReference>
<dbReference type="InterPro" id="IPR028082">
    <property type="entry name" value="Peripla_BP_I"/>
</dbReference>
<dbReference type="PANTHER" id="PTHR30483:SF6">
    <property type="entry name" value="PERIPLASMIC BINDING PROTEIN OF ABC TRANSPORTER FOR NATURAL AMINO ACIDS"/>
    <property type="match status" value="1"/>
</dbReference>